<dbReference type="Gene3D" id="1.10.8.960">
    <property type="match status" value="1"/>
</dbReference>
<evidence type="ECO:0000256" key="4">
    <source>
        <dbReference type="ARBA" id="ARBA00022598"/>
    </source>
</evidence>
<comment type="catalytic activity">
    <reaction evidence="10">
        <text>L-cysteine + L-glutamate + ATP = gamma-L-glutamyl-L-cysteine + ADP + phosphate + H(+)</text>
        <dbReference type="Rhea" id="RHEA:13285"/>
        <dbReference type="ChEBI" id="CHEBI:15378"/>
        <dbReference type="ChEBI" id="CHEBI:29985"/>
        <dbReference type="ChEBI" id="CHEBI:30616"/>
        <dbReference type="ChEBI" id="CHEBI:35235"/>
        <dbReference type="ChEBI" id="CHEBI:43474"/>
        <dbReference type="ChEBI" id="CHEBI:58173"/>
        <dbReference type="ChEBI" id="CHEBI:456216"/>
        <dbReference type="EC" id="6.3.2.2"/>
    </reaction>
</comment>
<dbReference type="STRING" id="6526.A0A2C9K396"/>
<keyword evidence="7 10" id="KW-0067">ATP-binding</keyword>
<evidence type="ECO:0000256" key="10">
    <source>
        <dbReference type="RuleBase" id="RU367135"/>
    </source>
</evidence>
<dbReference type="Pfam" id="PF03074">
    <property type="entry name" value="GCS"/>
    <property type="match status" value="1"/>
</dbReference>
<evidence type="ECO:0000256" key="3">
    <source>
        <dbReference type="ARBA" id="ARBA00012220"/>
    </source>
</evidence>
<evidence type="ECO:0000256" key="2">
    <source>
        <dbReference type="ARBA" id="ARBA00008100"/>
    </source>
</evidence>
<reference evidence="11" key="1">
    <citation type="submission" date="2020-05" db="UniProtKB">
        <authorList>
            <consortium name="EnsemblMetazoa"/>
        </authorList>
    </citation>
    <scope>IDENTIFICATION</scope>
    <source>
        <strain evidence="11">BB02</strain>
    </source>
</reference>
<evidence type="ECO:0000313" key="11">
    <source>
        <dbReference type="EnsemblMetazoa" id="BGLB012381-PB"/>
    </source>
</evidence>
<accession>A0A2C9K396</accession>
<evidence type="ECO:0000256" key="8">
    <source>
        <dbReference type="ARBA" id="ARBA00030585"/>
    </source>
</evidence>
<keyword evidence="4 10" id="KW-0436">Ligase</keyword>
<organism evidence="11 12">
    <name type="scientific">Biomphalaria glabrata</name>
    <name type="common">Bloodfluke planorb</name>
    <name type="synonym">Freshwater snail</name>
    <dbReference type="NCBI Taxonomy" id="6526"/>
    <lineage>
        <taxon>Eukaryota</taxon>
        <taxon>Metazoa</taxon>
        <taxon>Spiralia</taxon>
        <taxon>Lophotrochozoa</taxon>
        <taxon>Mollusca</taxon>
        <taxon>Gastropoda</taxon>
        <taxon>Heterobranchia</taxon>
        <taxon>Euthyneura</taxon>
        <taxon>Panpulmonata</taxon>
        <taxon>Hygrophila</taxon>
        <taxon>Lymnaeoidea</taxon>
        <taxon>Planorbidae</taxon>
        <taxon>Biomphalaria</taxon>
    </lineage>
</organism>
<proteinExistence type="inferred from homology"/>
<keyword evidence="6 10" id="KW-0547">Nucleotide-binding</keyword>
<dbReference type="PANTHER" id="PTHR11164:SF0">
    <property type="entry name" value="GLUTAMATE--CYSTEINE LIGASE CATALYTIC SUBUNIT"/>
    <property type="match status" value="1"/>
</dbReference>
<dbReference type="UniPathway" id="UPA00142">
    <property type="reaction ID" value="UER00209"/>
</dbReference>
<evidence type="ECO:0000256" key="1">
    <source>
        <dbReference type="ARBA" id="ARBA00005006"/>
    </source>
</evidence>
<dbReference type="VEuPathDB" id="VectorBase:BGLB012381"/>
<dbReference type="Proteomes" id="UP000076420">
    <property type="component" value="Unassembled WGS sequence"/>
</dbReference>
<dbReference type="AlphaFoldDB" id="A0A2C9K396"/>
<evidence type="ECO:0000256" key="9">
    <source>
        <dbReference type="ARBA" id="ARBA00032122"/>
    </source>
</evidence>
<keyword evidence="5 10" id="KW-0317">Glutathione biosynthesis</keyword>
<dbReference type="GO" id="GO:0017109">
    <property type="term" value="C:glutamate-cysteine ligase complex"/>
    <property type="evidence" value="ECO:0007669"/>
    <property type="project" value="TreeGrafter"/>
</dbReference>
<dbReference type="EnsemblMetazoa" id="BGLB012381-RB">
    <property type="protein sequence ID" value="BGLB012381-PB"/>
    <property type="gene ID" value="BGLB012381"/>
</dbReference>
<dbReference type="InterPro" id="IPR004308">
    <property type="entry name" value="GCS"/>
</dbReference>
<sequence>VEYQLVKFDHANKKVYVSLRAQDVLRGLTKKVQQKSDSSAATSWHPEYAEYMVEGTPGKPYGGLIAHFNIVEANMSLRRQEIQEELNEDEAPLSLTAFPRLGCGQFTWPVAKPDPVDGVSKSLFFPDEAINQGHPRFNLQAQLTDFENAAFTVFIVLLTRVILSYKLNLIIPISKVDENMKTAFKRDAVIKDKFFFRKDVLTESTPPECSRQCGSSTCNLTDQYEEMTINEIFHGKGDFPGLLALINLYMDSIEIDVDTRCTVTQYLKLISMRASGKLVTSARWMRNFVQQHPEYKKDSVVSEPIAYDLLCRIVQIARGKDNDPTHLFNYTTKSVDKIPEALSQAEAYLNKKSSKVNQAEEMTNGT</sequence>
<evidence type="ECO:0000313" key="12">
    <source>
        <dbReference type="Proteomes" id="UP000076420"/>
    </source>
</evidence>
<evidence type="ECO:0000256" key="5">
    <source>
        <dbReference type="ARBA" id="ARBA00022684"/>
    </source>
</evidence>
<evidence type="ECO:0000256" key="6">
    <source>
        <dbReference type="ARBA" id="ARBA00022741"/>
    </source>
</evidence>
<dbReference type="GO" id="GO:0004357">
    <property type="term" value="F:glutamate-cysteine ligase activity"/>
    <property type="evidence" value="ECO:0007669"/>
    <property type="project" value="UniProtKB-UniRule"/>
</dbReference>
<gene>
    <name evidence="11" type="primary">106079590</name>
</gene>
<dbReference type="VEuPathDB" id="VectorBase:BGLAX_036004"/>
<dbReference type="GO" id="GO:0006750">
    <property type="term" value="P:glutathione biosynthetic process"/>
    <property type="evidence" value="ECO:0007669"/>
    <property type="project" value="UniProtKB-UniRule"/>
</dbReference>
<comment type="similarity">
    <text evidence="2 10">Belongs to the glutamate--cysteine ligase type 3 family.</text>
</comment>
<evidence type="ECO:0000256" key="7">
    <source>
        <dbReference type="ARBA" id="ARBA00022840"/>
    </source>
</evidence>
<dbReference type="EC" id="6.3.2.2" evidence="3 10"/>
<protein>
    <recommendedName>
        <fullName evidence="3 10">Glutamate--cysteine ligase</fullName>
        <ecNumber evidence="3 10">6.3.2.2</ecNumber>
    </recommendedName>
    <alternativeName>
        <fullName evidence="9 10">Gamma-ECS</fullName>
    </alternativeName>
    <alternativeName>
        <fullName evidence="8 10">Gamma-glutamylcysteine synthetase</fullName>
    </alternativeName>
</protein>
<dbReference type="Gene3D" id="3.30.590.50">
    <property type="match status" value="2"/>
</dbReference>
<dbReference type="OrthoDB" id="7939818at2759"/>
<dbReference type="InterPro" id="IPR014746">
    <property type="entry name" value="Gln_synth/guanido_kin_cat_dom"/>
</dbReference>
<dbReference type="SUPFAM" id="SSF55931">
    <property type="entry name" value="Glutamine synthetase/guanido kinase"/>
    <property type="match status" value="2"/>
</dbReference>
<comment type="pathway">
    <text evidence="1 10">Sulfur metabolism; glutathione biosynthesis; glutathione from L-cysteine and L-glutamate: step 1/2.</text>
</comment>
<dbReference type="GO" id="GO:0005524">
    <property type="term" value="F:ATP binding"/>
    <property type="evidence" value="ECO:0007669"/>
    <property type="project" value="UniProtKB-UniRule"/>
</dbReference>
<name>A0A2C9K396_BIOGL</name>
<dbReference type="KEGG" id="bgt:106079590"/>
<dbReference type="PANTHER" id="PTHR11164">
    <property type="entry name" value="GLUTAMATE CYSTEINE LIGASE"/>
    <property type="match status" value="1"/>
</dbReference>